<dbReference type="AlphaFoldDB" id="A0A5S4F060"/>
<gene>
    <name evidence="2" type="ORF">ETD86_43815</name>
</gene>
<comment type="caution">
    <text evidence="2">The sequence shown here is derived from an EMBL/GenBank/DDBJ whole genome shotgun (WGS) entry which is preliminary data.</text>
</comment>
<organism evidence="2 3">
    <name type="scientific">Nonomuraea turkmeniaca</name>
    <dbReference type="NCBI Taxonomy" id="103838"/>
    <lineage>
        <taxon>Bacteria</taxon>
        <taxon>Bacillati</taxon>
        <taxon>Actinomycetota</taxon>
        <taxon>Actinomycetes</taxon>
        <taxon>Streptosporangiales</taxon>
        <taxon>Streptosporangiaceae</taxon>
        <taxon>Nonomuraea</taxon>
    </lineage>
</organism>
<evidence type="ECO:0000256" key="1">
    <source>
        <dbReference type="SAM" id="Phobius"/>
    </source>
</evidence>
<keyword evidence="1" id="KW-0472">Membrane</keyword>
<feature type="transmembrane region" description="Helical" evidence="1">
    <location>
        <begin position="40"/>
        <end position="60"/>
    </location>
</feature>
<protein>
    <submittedName>
        <fullName evidence="2">Uncharacterized protein</fullName>
    </submittedName>
</protein>
<name>A0A5S4F060_9ACTN</name>
<keyword evidence="3" id="KW-1185">Reference proteome</keyword>
<dbReference type="Proteomes" id="UP000309128">
    <property type="component" value="Unassembled WGS sequence"/>
</dbReference>
<sequence length="63" mass="7010">MWQRGLNWAAIILVGTFGLMWVGIVIYADEFSAPWMRVTQAVFGILLLGWSVQKAIAMILGKA</sequence>
<keyword evidence="1" id="KW-1133">Transmembrane helix</keyword>
<evidence type="ECO:0000313" key="2">
    <source>
        <dbReference type="EMBL" id="TMR09395.1"/>
    </source>
</evidence>
<dbReference type="EMBL" id="VCKY01000236">
    <property type="protein sequence ID" value="TMR09395.1"/>
    <property type="molecule type" value="Genomic_DNA"/>
</dbReference>
<proteinExistence type="predicted"/>
<dbReference type="OrthoDB" id="3542165at2"/>
<reference evidence="2 3" key="1">
    <citation type="submission" date="2019-05" db="EMBL/GenBank/DDBJ databases">
        <title>Draft genome sequence of Nonomuraea turkmeniaca DSM 43926.</title>
        <authorList>
            <person name="Saricaoglu S."/>
            <person name="Isik K."/>
        </authorList>
    </citation>
    <scope>NUCLEOTIDE SEQUENCE [LARGE SCALE GENOMIC DNA]</scope>
    <source>
        <strain evidence="2 3">DSM 43926</strain>
    </source>
</reference>
<keyword evidence="1" id="KW-0812">Transmembrane</keyword>
<feature type="transmembrane region" description="Helical" evidence="1">
    <location>
        <begin position="7"/>
        <end position="28"/>
    </location>
</feature>
<accession>A0A5S4F060</accession>
<evidence type="ECO:0000313" key="3">
    <source>
        <dbReference type="Proteomes" id="UP000309128"/>
    </source>
</evidence>